<evidence type="ECO:0000313" key="3">
    <source>
        <dbReference type="Proteomes" id="UP000011087"/>
    </source>
</evidence>
<organism evidence="1">
    <name type="scientific">Guillardia theta (strain CCMP2712)</name>
    <name type="common">Cryptophyte</name>
    <dbReference type="NCBI Taxonomy" id="905079"/>
    <lineage>
        <taxon>Eukaryota</taxon>
        <taxon>Cryptophyceae</taxon>
        <taxon>Pyrenomonadales</taxon>
        <taxon>Geminigeraceae</taxon>
        <taxon>Guillardia</taxon>
    </lineage>
</organism>
<dbReference type="RefSeq" id="XP_005830543.1">
    <property type="nucleotide sequence ID" value="XM_005830486.1"/>
</dbReference>
<protein>
    <submittedName>
        <fullName evidence="1 2">Uncharacterized protein</fullName>
    </submittedName>
</protein>
<reference evidence="3" key="2">
    <citation type="submission" date="2012-11" db="EMBL/GenBank/DDBJ databases">
        <authorList>
            <person name="Kuo A."/>
            <person name="Curtis B.A."/>
            <person name="Tanifuji G."/>
            <person name="Burki F."/>
            <person name="Gruber A."/>
            <person name="Irimia M."/>
            <person name="Maruyama S."/>
            <person name="Arias M.C."/>
            <person name="Ball S.G."/>
            <person name="Gile G.H."/>
            <person name="Hirakawa Y."/>
            <person name="Hopkins J.F."/>
            <person name="Rensing S.A."/>
            <person name="Schmutz J."/>
            <person name="Symeonidi A."/>
            <person name="Elias M."/>
            <person name="Eveleigh R.J."/>
            <person name="Herman E.K."/>
            <person name="Klute M.J."/>
            <person name="Nakayama T."/>
            <person name="Obornik M."/>
            <person name="Reyes-Prieto A."/>
            <person name="Armbrust E.V."/>
            <person name="Aves S.J."/>
            <person name="Beiko R.G."/>
            <person name="Coutinho P."/>
            <person name="Dacks J.B."/>
            <person name="Durnford D.G."/>
            <person name="Fast N.M."/>
            <person name="Green B.R."/>
            <person name="Grisdale C."/>
            <person name="Hempe F."/>
            <person name="Henrissat B."/>
            <person name="Hoppner M.P."/>
            <person name="Ishida K.-I."/>
            <person name="Kim E."/>
            <person name="Koreny L."/>
            <person name="Kroth P.G."/>
            <person name="Liu Y."/>
            <person name="Malik S.-B."/>
            <person name="Maier U.G."/>
            <person name="McRose D."/>
            <person name="Mock T."/>
            <person name="Neilson J.A."/>
            <person name="Onodera N.T."/>
            <person name="Poole A.M."/>
            <person name="Pritham E.J."/>
            <person name="Richards T.A."/>
            <person name="Rocap G."/>
            <person name="Roy S.W."/>
            <person name="Sarai C."/>
            <person name="Schaack S."/>
            <person name="Shirato S."/>
            <person name="Slamovits C.H."/>
            <person name="Spencer D.F."/>
            <person name="Suzuki S."/>
            <person name="Worden A.Z."/>
            <person name="Zauner S."/>
            <person name="Barry K."/>
            <person name="Bell C."/>
            <person name="Bharti A.K."/>
            <person name="Crow J.A."/>
            <person name="Grimwood J."/>
            <person name="Kramer R."/>
            <person name="Lindquist E."/>
            <person name="Lucas S."/>
            <person name="Salamov A."/>
            <person name="McFadden G.I."/>
            <person name="Lane C.E."/>
            <person name="Keeling P.J."/>
            <person name="Gray M.W."/>
            <person name="Grigoriev I.V."/>
            <person name="Archibald J.M."/>
        </authorList>
    </citation>
    <scope>NUCLEOTIDE SEQUENCE</scope>
    <source>
        <strain evidence="3">CCMP2712</strain>
    </source>
</reference>
<dbReference type="PANTHER" id="PTHR36897:SF2">
    <property type="entry name" value="OS10G0350800 PROTEIN"/>
    <property type="match status" value="1"/>
</dbReference>
<dbReference type="eggNOG" id="KOG2094">
    <property type="taxonomic scope" value="Eukaryota"/>
</dbReference>
<dbReference type="OMA" id="EELMIKW"/>
<name>L1J4V3_GUITC</name>
<keyword evidence="3" id="KW-1185">Reference proteome</keyword>
<reference evidence="1 3" key="1">
    <citation type="journal article" date="2012" name="Nature">
        <title>Algal genomes reveal evolutionary mosaicism and the fate of nucleomorphs.</title>
        <authorList>
            <consortium name="DOE Joint Genome Institute"/>
            <person name="Curtis B.A."/>
            <person name="Tanifuji G."/>
            <person name="Burki F."/>
            <person name="Gruber A."/>
            <person name="Irimia M."/>
            <person name="Maruyama S."/>
            <person name="Arias M.C."/>
            <person name="Ball S.G."/>
            <person name="Gile G.H."/>
            <person name="Hirakawa Y."/>
            <person name="Hopkins J.F."/>
            <person name="Kuo A."/>
            <person name="Rensing S.A."/>
            <person name="Schmutz J."/>
            <person name="Symeonidi A."/>
            <person name="Elias M."/>
            <person name="Eveleigh R.J."/>
            <person name="Herman E.K."/>
            <person name="Klute M.J."/>
            <person name="Nakayama T."/>
            <person name="Obornik M."/>
            <person name="Reyes-Prieto A."/>
            <person name="Armbrust E.V."/>
            <person name="Aves S.J."/>
            <person name="Beiko R.G."/>
            <person name="Coutinho P."/>
            <person name="Dacks J.B."/>
            <person name="Durnford D.G."/>
            <person name="Fast N.M."/>
            <person name="Green B.R."/>
            <person name="Grisdale C.J."/>
            <person name="Hempel F."/>
            <person name="Henrissat B."/>
            <person name="Hoppner M.P."/>
            <person name="Ishida K."/>
            <person name="Kim E."/>
            <person name="Koreny L."/>
            <person name="Kroth P.G."/>
            <person name="Liu Y."/>
            <person name="Malik S.B."/>
            <person name="Maier U.G."/>
            <person name="McRose D."/>
            <person name="Mock T."/>
            <person name="Neilson J.A."/>
            <person name="Onodera N.T."/>
            <person name="Poole A.M."/>
            <person name="Pritham E.J."/>
            <person name="Richards T.A."/>
            <person name="Rocap G."/>
            <person name="Roy S.W."/>
            <person name="Sarai C."/>
            <person name="Schaack S."/>
            <person name="Shirato S."/>
            <person name="Slamovits C.H."/>
            <person name="Spencer D.F."/>
            <person name="Suzuki S."/>
            <person name="Worden A.Z."/>
            <person name="Zauner S."/>
            <person name="Barry K."/>
            <person name="Bell C."/>
            <person name="Bharti A.K."/>
            <person name="Crow J.A."/>
            <person name="Grimwood J."/>
            <person name="Kramer R."/>
            <person name="Lindquist E."/>
            <person name="Lucas S."/>
            <person name="Salamov A."/>
            <person name="McFadden G.I."/>
            <person name="Lane C.E."/>
            <person name="Keeling P.J."/>
            <person name="Gray M.W."/>
            <person name="Grigoriev I.V."/>
            <person name="Archibald J.M."/>
        </authorList>
    </citation>
    <scope>NUCLEOTIDE SEQUENCE</scope>
    <source>
        <strain evidence="1 3">CCMP2712</strain>
    </source>
</reference>
<evidence type="ECO:0000313" key="1">
    <source>
        <dbReference type="EMBL" id="EKX43563.1"/>
    </source>
</evidence>
<dbReference type="PaxDb" id="55529-EKX43563"/>
<dbReference type="OrthoDB" id="445361at2759"/>
<sequence length="250" mass="27547">MASAFHTSFFHGTASPPRPGVLPFSAITNTVHARPVASRSRVRSLSRAPVTCKVANDQDLLTLQDVEQAAAASGFSFTVTQLGPLYRVMIRKTPKDGEEEGKGQAIGYTAGTIVGNLMRQDTMRLSTVNTGNPNSMTDRKKVSVNERGWRSNSVYGLSLLLGAYAGRYAYEQGCRRAELLAIKDNERQHKILERHYRRLGFRAVKDVTDDITCVGDRMIWGGIGTLMEASVEEMLRKHADEIRRMGEAGG</sequence>
<dbReference type="PANTHER" id="PTHR36897">
    <property type="entry name" value="OS10G0351100-LIKE PROTEIN"/>
    <property type="match status" value="1"/>
</dbReference>
<dbReference type="AlphaFoldDB" id="L1J4V3"/>
<dbReference type="Proteomes" id="UP000011087">
    <property type="component" value="Unassembled WGS sequence"/>
</dbReference>
<dbReference type="STRING" id="905079.L1J4V3"/>
<accession>L1J4V3</accession>
<dbReference type="GeneID" id="17300295"/>
<reference evidence="2" key="3">
    <citation type="submission" date="2015-06" db="UniProtKB">
        <authorList>
            <consortium name="EnsemblProtists"/>
        </authorList>
    </citation>
    <scope>IDENTIFICATION</scope>
</reference>
<dbReference type="KEGG" id="gtt:GUITHDRAFT_110369"/>
<dbReference type="EMBL" id="JH993009">
    <property type="protein sequence ID" value="EKX43563.1"/>
    <property type="molecule type" value="Genomic_DNA"/>
</dbReference>
<dbReference type="HOGENOM" id="CLU_1113115_0_0_1"/>
<gene>
    <name evidence="1" type="ORF">GUITHDRAFT_110369</name>
</gene>
<evidence type="ECO:0000313" key="2">
    <source>
        <dbReference type="EnsemblProtists" id="EKX43563"/>
    </source>
</evidence>
<proteinExistence type="predicted"/>
<dbReference type="EnsemblProtists" id="EKX43563">
    <property type="protein sequence ID" value="EKX43563"/>
    <property type="gene ID" value="GUITHDRAFT_110369"/>
</dbReference>